<evidence type="ECO:0000313" key="3">
    <source>
        <dbReference type="Proteomes" id="UP001189429"/>
    </source>
</evidence>
<dbReference type="SUPFAM" id="SSF57997">
    <property type="entry name" value="Tropomyosin"/>
    <property type="match status" value="1"/>
</dbReference>
<comment type="caution">
    <text evidence="2">The sequence shown here is derived from an EMBL/GenBank/DDBJ whole genome shotgun (WGS) entry which is preliminary data.</text>
</comment>
<feature type="coiled-coil region" evidence="1">
    <location>
        <begin position="29"/>
        <end position="91"/>
    </location>
</feature>
<evidence type="ECO:0000313" key="2">
    <source>
        <dbReference type="EMBL" id="CAK0844786.1"/>
    </source>
</evidence>
<name>A0ABN9TG21_9DINO</name>
<dbReference type="Proteomes" id="UP001189429">
    <property type="component" value="Unassembled WGS sequence"/>
</dbReference>
<dbReference type="EMBL" id="CAUYUJ010014693">
    <property type="protein sequence ID" value="CAK0844786.1"/>
    <property type="molecule type" value="Genomic_DNA"/>
</dbReference>
<evidence type="ECO:0000256" key="1">
    <source>
        <dbReference type="SAM" id="Coils"/>
    </source>
</evidence>
<gene>
    <name evidence="2" type="ORF">PCOR1329_LOCUS38802</name>
</gene>
<keyword evidence="3" id="KW-1185">Reference proteome</keyword>
<proteinExistence type="predicted"/>
<organism evidence="2 3">
    <name type="scientific">Prorocentrum cordatum</name>
    <dbReference type="NCBI Taxonomy" id="2364126"/>
    <lineage>
        <taxon>Eukaryota</taxon>
        <taxon>Sar</taxon>
        <taxon>Alveolata</taxon>
        <taxon>Dinophyceae</taxon>
        <taxon>Prorocentrales</taxon>
        <taxon>Prorocentraceae</taxon>
        <taxon>Prorocentrum</taxon>
    </lineage>
</organism>
<keyword evidence="1" id="KW-0175">Coiled coil</keyword>
<dbReference type="Gene3D" id="6.10.250.3110">
    <property type="match status" value="1"/>
</dbReference>
<protein>
    <submittedName>
        <fullName evidence="2">Uncharacterized protein</fullName>
    </submittedName>
</protein>
<sequence length="141" mass="15580">MPDSLAEPAGLQANTVVDLWQTMARTGRAAELQRELAERLQERDRARRGLEEAAARSAALSEDLAARAQELDEARRELRGLENELGGMGSRLRRAEATLSSVRGSLRAAWKAMKVTDPRHQGVGQQGWLCFLLMVSVVRIS</sequence>
<reference evidence="2" key="1">
    <citation type="submission" date="2023-10" db="EMBL/GenBank/DDBJ databases">
        <authorList>
            <person name="Chen Y."/>
            <person name="Shah S."/>
            <person name="Dougan E. K."/>
            <person name="Thang M."/>
            <person name="Chan C."/>
        </authorList>
    </citation>
    <scope>NUCLEOTIDE SEQUENCE [LARGE SCALE GENOMIC DNA]</scope>
</reference>
<accession>A0ABN9TG21</accession>